<dbReference type="Proteomes" id="UP000184363">
    <property type="component" value="Unassembled WGS sequence"/>
</dbReference>
<dbReference type="SUPFAM" id="SSF90123">
    <property type="entry name" value="ABC transporter transmembrane region"/>
    <property type="match status" value="1"/>
</dbReference>
<feature type="transmembrane region" description="Helical" evidence="5">
    <location>
        <begin position="21"/>
        <end position="47"/>
    </location>
</feature>
<comment type="subcellular location">
    <subcellularLocation>
        <location evidence="1">Cell membrane</location>
        <topology evidence="1">Multi-pass membrane protein</topology>
    </subcellularLocation>
</comment>
<dbReference type="STRING" id="1848.SAMN05443637_10492"/>
<dbReference type="InterPro" id="IPR036640">
    <property type="entry name" value="ABC1_TM_sf"/>
</dbReference>
<feature type="transmembrane region" description="Helical" evidence="5">
    <location>
        <begin position="140"/>
        <end position="167"/>
    </location>
</feature>
<dbReference type="InterPro" id="IPR003439">
    <property type="entry name" value="ABC_transporter-like_ATP-bd"/>
</dbReference>
<dbReference type="RefSeq" id="WP_073456033.1">
    <property type="nucleotide sequence ID" value="NZ_CALGVN010000029.1"/>
</dbReference>
<evidence type="ECO:0000259" key="6">
    <source>
        <dbReference type="PROSITE" id="PS50893"/>
    </source>
</evidence>
<feature type="transmembrane region" description="Helical" evidence="5">
    <location>
        <begin position="59"/>
        <end position="80"/>
    </location>
</feature>
<dbReference type="GO" id="GO:0016887">
    <property type="term" value="F:ATP hydrolysis activity"/>
    <property type="evidence" value="ECO:0007669"/>
    <property type="project" value="InterPro"/>
</dbReference>
<dbReference type="PROSITE" id="PS50929">
    <property type="entry name" value="ABC_TM1F"/>
    <property type="match status" value="1"/>
</dbReference>
<evidence type="ECO:0000256" key="5">
    <source>
        <dbReference type="SAM" id="Phobius"/>
    </source>
</evidence>
<evidence type="ECO:0000256" key="3">
    <source>
        <dbReference type="ARBA" id="ARBA00022989"/>
    </source>
</evidence>
<dbReference type="EMBL" id="FRAP01000004">
    <property type="protein sequence ID" value="SHK25439.1"/>
    <property type="molecule type" value="Genomic_DNA"/>
</dbReference>
<dbReference type="Pfam" id="PF00664">
    <property type="entry name" value="ABC_membrane"/>
    <property type="match status" value="1"/>
</dbReference>
<dbReference type="InterPro" id="IPR017871">
    <property type="entry name" value="ABC_transporter-like_CS"/>
</dbReference>
<reference evidence="8 9" key="1">
    <citation type="submission" date="2016-11" db="EMBL/GenBank/DDBJ databases">
        <authorList>
            <person name="Jaros S."/>
            <person name="Januszkiewicz K."/>
            <person name="Wedrychowicz H."/>
        </authorList>
    </citation>
    <scope>NUCLEOTIDE SEQUENCE [LARGE SCALE GENOMIC DNA]</scope>
    <source>
        <strain evidence="8 9">DSM 43832</strain>
    </source>
</reference>
<sequence>MPRSDSGRRLLRSCVRAHRRPVLLASLLFCGHQAGEALVPVLVGVVIDEAVTTGDPVALITWLAVLGLDFLVLSTSYRLGARQAWAGDVRSDQRLRMMLTRRVLDPAGGAEAGRLPGSLATIATSDTKRIGVVNYALPHLVAAFAALIVAAVSLLVISVPLGLLILLGTPPLLYLVERAGRPIERRAEPSQEHAARASGVAADLVAGIRVLKGIGAERAAAHRYAAINQDALTATLTVTNAHAWYQGTILTANGLFLALIAYVGGRLAADGALTVGGLVSAVGLAQFLVGPLQAIGWANGMFAQGRASATRVADVLATGPAVTSGSRPAPERVRGALRIAHLSHGPLSGLTLDVAAGELVGVVCPDAAAATALLDCLGREVDPPAGTVAVDGVPLTEYPPAVARRLVLVAPHAGQLFAGTVESNVRSAAPDRDPAPALAAARADEVGAQTAVTEQGSSLSGGQRQRVALARALAADPPVLVLHDPTTALDPVTEAQVATALRMLRRDRTTVVVTSNPTLLDVTDRVLVVRDGRIVADGKHAELLDRADYREVVLA</sequence>
<dbReference type="Pfam" id="PF00005">
    <property type="entry name" value="ABC_tran"/>
    <property type="match status" value="1"/>
</dbReference>
<evidence type="ECO:0000256" key="4">
    <source>
        <dbReference type="ARBA" id="ARBA00023136"/>
    </source>
</evidence>
<dbReference type="GO" id="GO:0005524">
    <property type="term" value="F:ATP binding"/>
    <property type="evidence" value="ECO:0007669"/>
    <property type="project" value="InterPro"/>
</dbReference>
<feature type="transmembrane region" description="Helical" evidence="5">
    <location>
        <begin position="271"/>
        <end position="289"/>
    </location>
</feature>
<feature type="domain" description="ABC transmembrane type-1" evidence="7">
    <location>
        <begin position="23"/>
        <end position="304"/>
    </location>
</feature>
<dbReference type="Gene3D" id="3.40.50.300">
    <property type="entry name" value="P-loop containing nucleotide triphosphate hydrolases"/>
    <property type="match status" value="1"/>
</dbReference>
<evidence type="ECO:0000256" key="1">
    <source>
        <dbReference type="ARBA" id="ARBA00004651"/>
    </source>
</evidence>
<dbReference type="OrthoDB" id="4966664at2"/>
<dbReference type="InterPro" id="IPR011527">
    <property type="entry name" value="ABC1_TM_dom"/>
</dbReference>
<dbReference type="PROSITE" id="PS50893">
    <property type="entry name" value="ABC_TRANSPORTER_2"/>
    <property type="match status" value="1"/>
</dbReference>
<gene>
    <name evidence="8" type="ORF">SAMN05443637_10492</name>
</gene>
<dbReference type="InterPro" id="IPR027417">
    <property type="entry name" value="P-loop_NTPase"/>
</dbReference>
<dbReference type="GO" id="GO:0005886">
    <property type="term" value="C:plasma membrane"/>
    <property type="evidence" value="ECO:0007669"/>
    <property type="project" value="UniProtKB-SubCell"/>
</dbReference>
<dbReference type="PROSITE" id="PS00211">
    <property type="entry name" value="ABC_TRANSPORTER_1"/>
    <property type="match status" value="1"/>
</dbReference>
<evidence type="ECO:0000313" key="8">
    <source>
        <dbReference type="EMBL" id="SHK25439.1"/>
    </source>
</evidence>
<name>A0A1M6QYU5_PSETH</name>
<dbReference type="AlphaFoldDB" id="A0A1M6QYU5"/>
<feature type="transmembrane region" description="Helical" evidence="5">
    <location>
        <begin position="243"/>
        <end position="264"/>
    </location>
</feature>
<keyword evidence="4 5" id="KW-0472">Membrane</keyword>
<keyword evidence="3 5" id="KW-1133">Transmembrane helix</keyword>
<proteinExistence type="predicted"/>
<dbReference type="CDD" id="cd07346">
    <property type="entry name" value="ABC_6TM_exporters"/>
    <property type="match status" value="1"/>
</dbReference>
<dbReference type="Gene3D" id="1.20.1560.10">
    <property type="entry name" value="ABC transporter type 1, transmembrane domain"/>
    <property type="match status" value="1"/>
</dbReference>
<dbReference type="GO" id="GO:0015421">
    <property type="term" value="F:ABC-type oligopeptide transporter activity"/>
    <property type="evidence" value="ECO:0007669"/>
    <property type="project" value="TreeGrafter"/>
</dbReference>
<organism evidence="8 9">
    <name type="scientific">Pseudonocardia thermophila</name>
    <dbReference type="NCBI Taxonomy" id="1848"/>
    <lineage>
        <taxon>Bacteria</taxon>
        <taxon>Bacillati</taxon>
        <taxon>Actinomycetota</taxon>
        <taxon>Actinomycetes</taxon>
        <taxon>Pseudonocardiales</taxon>
        <taxon>Pseudonocardiaceae</taxon>
        <taxon>Pseudonocardia</taxon>
    </lineage>
</organism>
<dbReference type="SUPFAM" id="SSF52540">
    <property type="entry name" value="P-loop containing nucleoside triphosphate hydrolases"/>
    <property type="match status" value="1"/>
</dbReference>
<evidence type="ECO:0000256" key="2">
    <source>
        <dbReference type="ARBA" id="ARBA00022692"/>
    </source>
</evidence>
<evidence type="ECO:0000259" key="7">
    <source>
        <dbReference type="PROSITE" id="PS50929"/>
    </source>
</evidence>
<keyword evidence="9" id="KW-1185">Reference proteome</keyword>
<evidence type="ECO:0000313" key="9">
    <source>
        <dbReference type="Proteomes" id="UP000184363"/>
    </source>
</evidence>
<protein>
    <submittedName>
        <fullName evidence="8">ABC-type multidrug transport system, ATPase and permease component</fullName>
    </submittedName>
</protein>
<feature type="domain" description="ABC transporter" evidence="6">
    <location>
        <begin position="331"/>
        <end position="555"/>
    </location>
</feature>
<dbReference type="PANTHER" id="PTHR43394">
    <property type="entry name" value="ATP-DEPENDENT PERMEASE MDL1, MITOCHONDRIAL"/>
    <property type="match status" value="1"/>
</dbReference>
<dbReference type="InterPro" id="IPR039421">
    <property type="entry name" value="Type_1_exporter"/>
</dbReference>
<accession>A0A1M6QYU5</accession>
<keyword evidence="2 5" id="KW-0812">Transmembrane</keyword>
<dbReference type="PANTHER" id="PTHR43394:SF1">
    <property type="entry name" value="ATP-BINDING CASSETTE SUB-FAMILY B MEMBER 10, MITOCHONDRIAL"/>
    <property type="match status" value="1"/>
</dbReference>